<evidence type="ECO:0000313" key="3">
    <source>
        <dbReference type="Proteomes" id="UP000316343"/>
    </source>
</evidence>
<gene>
    <name evidence="2" type="ORF">FGU71_13450</name>
</gene>
<sequence>MDGRQRATRCGCAPELTVADVPSLIQAQELRFMQAWMHRDGGAIRKLAARDFMMMVGATPPELLDRPSFVAAMEDGFRCTGFLLGEAFVRRHGRCAWYAAGAKLDLQLGRAEWKGEFMVTGLWRKARFGGWQLTERTIAPTATDERFTKIVRSLQFWT</sequence>
<comment type="caution">
    <text evidence="2">The sequence shown here is derived from an EMBL/GenBank/DDBJ whole genome shotgun (WGS) entry which is preliminary data.</text>
</comment>
<dbReference type="AlphaFoldDB" id="A0A547P794"/>
<dbReference type="OrthoDB" id="7564479at2"/>
<organism evidence="2 3">
    <name type="scientific">Erythrobacter insulae</name>
    <dbReference type="NCBI Taxonomy" id="2584124"/>
    <lineage>
        <taxon>Bacteria</taxon>
        <taxon>Pseudomonadati</taxon>
        <taxon>Pseudomonadota</taxon>
        <taxon>Alphaproteobacteria</taxon>
        <taxon>Sphingomonadales</taxon>
        <taxon>Erythrobacteraceae</taxon>
        <taxon>Erythrobacter/Porphyrobacter group</taxon>
        <taxon>Erythrobacter</taxon>
    </lineage>
</organism>
<dbReference type="SUPFAM" id="SSF54427">
    <property type="entry name" value="NTF2-like"/>
    <property type="match status" value="1"/>
</dbReference>
<evidence type="ECO:0000313" key="2">
    <source>
        <dbReference type="EMBL" id="TRD09999.1"/>
    </source>
</evidence>
<dbReference type="Gene3D" id="3.10.450.50">
    <property type="match status" value="1"/>
</dbReference>
<feature type="domain" description="DUF4440" evidence="1">
    <location>
        <begin position="25"/>
        <end position="133"/>
    </location>
</feature>
<dbReference type="EMBL" id="VHJK01000002">
    <property type="protein sequence ID" value="TRD09999.1"/>
    <property type="molecule type" value="Genomic_DNA"/>
</dbReference>
<name>A0A547P794_9SPHN</name>
<proteinExistence type="predicted"/>
<accession>A0A547P794</accession>
<keyword evidence="3" id="KW-1185">Reference proteome</keyword>
<dbReference type="InterPro" id="IPR032710">
    <property type="entry name" value="NTF2-like_dom_sf"/>
</dbReference>
<reference evidence="2 3" key="1">
    <citation type="submission" date="2019-06" db="EMBL/GenBank/DDBJ databases">
        <title>Erythrobacter insulae sp. nov., isolated from a tidal flat.</title>
        <authorList>
            <person name="Yoon J.-H."/>
        </authorList>
    </citation>
    <scope>NUCLEOTIDE SEQUENCE [LARGE SCALE GENOMIC DNA]</scope>
    <source>
        <strain evidence="2 3">JBTF-M21</strain>
    </source>
</reference>
<protein>
    <submittedName>
        <fullName evidence="2">Nuclear transport factor 2 family protein</fullName>
    </submittedName>
</protein>
<dbReference type="Pfam" id="PF14534">
    <property type="entry name" value="DUF4440"/>
    <property type="match status" value="1"/>
</dbReference>
<dbReference type="InterPro" id="IPR027843">
    <property type="entry name" value="DUF4440"/>
</dbReference>
<evidence type="ECO:0000259" key="1">
    <source>
        <dbReference type="Pfam" id="PF14534"/>
    </source>
</evidence>
<dbReference type="Proteomes" id="UP000316343">
    <property type="component" value="Unassembled WGS sequence"/>
</dbReference>